<dbReference type="EMBL" id="AOLR01000034">
    <property type="protein sequence ID" value="EMA10276.1"/>
    <property type="molecule type" value="Genomic_DNA"/>
</dbReference>
<dbReference type="Proteomes" id="UP000011659">
    <property type="component" value="Unassembled WGS sequence"/>
</dbReference>
<name>M0JMN5_9EURY</name>
<feature type="non-terminal residue" evidence="2">
    <location>
        <position position="51"/>
    </location>
</feature>
<evidence type="ECO:0000313" key="2">
    <source>
        <dbReference type="EMBL" id="EMA10276.1"/>
    </source>
</evidence>
<organism evidence="2 3">
    <name type="scientific">Haloarcula marismortui ATCC 33800</name>
    <dbReference type="NCBI Taxonomy" id="662476"/>
    <lineage>
        <taxon>Archaea</taxon>
        <taxon>Methanobacteriati</taxon>
        <taxon>Methanobacteriota</taxon>
        <taxon>Stenosarchaea group</taxon>
        <taxon>Halobacteria</taxon>
        <taxon>Halobacteriales</taxon>
        <taxon>Haloarculaceae</taxon>
        <taxon>Haloarcula</taxon>
    </lineage>
</organism>
<proteinExistence type="predicted"/>
<sequence length="51" mass="5758">MSTIQSDTPEQSSSQQTTCTFEDSDSRDEEMRDQLDAWVEDLADLTDEAQA</sequence>
<feature type="compositionally biased region" description="Polar residues" evidence="1">
    <location>
        <begin position="1"/>
        <end position="21"/>
    </location>
</feature>
<keyword evidence="3" id="KW-1185">Reference proteome</keyword>
<evidence type="ECO:0000256" key="1">
    <source>
        <dbReference type="SAM" id="MobiDB-lite"/>
    </source>
</evidence>
<dbReference type="AlphaFoldDB" id="M0JMN5"/>
<gene>
    <name evidence="2" type="ORF">C436_18016</name>
</gene>
<protein>
    <submittedName>
        <fullName evidence="2">LtrC-like protein</fullName>
    </submittedName>
</protein>
<feature type="region of interest" description="Disordered" evidence="1">
    <location>
        <begin position="1"/>
        <end position="31"/>
    </location>
</feature>
<evidence type="ECO:0000313" key="3">
    <source>
        <dbReference type="Proteomes" id="UP000011659"/>
    </source>
</evidence>
<accession>M0JMN5</accession>
<comment type="caution">
    <text evidence="2">The sequence shown here is derived from an EMBL/GenBank/DDBJ whole genome shotgun (WGS) entry which is preliminary data.</text>
</comment>
<reference evidence="2 3" key="1">
    <citation type="journal article" date="2014" name="PLoS Genet.">
        <title>Phylogenetically driven sequencing of extremely halophilic archaea reveals strategies for static and dynamic osmo-response.</title>
        <authorList>
            <person name="Becker E.A."/>
            <person name="Seitzer P.M."/>
            <person name="Tritt A."/>
            <person name="Larsen D."/>
            <person name="Krusor M."/>
            <person name="Yao A.I."/>
            <person name="Wu D."/>
            <person name="Madern D."/>
            <person name="Eisen J.A."/>
            <person name="Darling A.E."/>
            <person name="Facciotti M.T."/>
        </authorList>
    </citation>
    <scope>NUCLEOTIDE SEQUENCE [LARGE SCALE GENOMIC DNA]</scope>
    <source>
        <strain evidence="2 3">ATCC 33800</strain>
    </source>
</reference>